<dbReference type="AlphaFoldDB" id="A0A9P5SBI5"/>
<sequence length="66" mass="6952">APAEKTQVRPVLLPTATALAIQHLADIKTIFSDGSMIHANTPEVSMAFGVVHSTDGSNFICASRSE</sequence>
<keyword evidence="2" id="KW-1185">Reference proteome</keyword>
<accession>A0A9P5SBI5</accession>
<dbReference type="Proteomes" id="UP000696485">
    <property type="component" value="Unassembled WGS sequence"/>
</dbReference>
<evidence type="ECO:0000313" key="1">
    <source>
        <dbReference type="EMBL" id="KAF9309099.1"/>
    </source>
</evidence>
<comment type="caution">
    <text evidence="1">The sequence shown here is derived from an EMBL/GenBank/DDBJ whole genome shotgun (WGS) entry which is preliminary data.</text>
</comment>
<dbReference type="EMBL" id="JAAAUY010002911">
    <property type="protein sequence ID" value="KAF9309099.1"/>
    <property type="molecule type" value="Genomic_DNA"/>
</dbReference>
<feature type="non-terminal residue" evidence="1">
    <location>
        <position position="66"/>
    </location>
</feature>
<gene>
    <name evidence="1" type="ORF">BG006_005194</name>
</gene>
<name>A0A9P5SBI5_9FUNG</name>
<protein>
    <submittedName>
        <fullName evidence="1">Uncharacterized protein</fullName>
    </submittedName>
</protein>
<reference evidence="1" key="1">
    <citation type="journal article" date="2020" name="Fungal Divers.">
        <title>Resolving the Mortierellaceae phylogeny through synthesis of multi-gene phylogenetics and phylogenomics.</title>
        <authorList>
            <person name="Vandepol N."/>
            <person name="Liber J."/>
            <person name="Desiro A."/>
            <person name="Na H."/>
            <person name="Kennedy M."/>
            <person name="Barry K."/>
            <person name="Grigoriev I.V."/>
            <person name="Miller A.N."/>
            <person name="O'Donnell K."/>
            <person name="Stajich J.E."/>
            <person name="Bonito G."/>
        </authorList>
    </citation>
    <scope>NUCLEOTIDE SEQUENCE</scope>
    <source>
        <strain evidence="1">NVP1</strain>
    </source>
</reference>
<organism evidence="1 2">
    <name type="scientific">Podila minutissima</name>
    <dbReference type="NCBI Taxonomy" id="64525"/>
    <lineage>
        <taxon>Eukaryota</taxon>
        <taxon>Fungi</taxon>
        <taxon>Fungi incertae sedis</taxon>
        <taxon>Mucoromycota</taxon>
        <taxon>Mortierellomycotina</taxon>
        <taxon>Mortierellomycetes</taxon>
        <taxon>Mortierellales</taxon>
        <taxon>Mortierellaceae</taxon>
        <taxon>Podila</taxon>
    </lineage>
</organism>
<proteinExistence type="predicted"/>
<evidence type="ECO:0000313" key="2">
    <source>
        <dbReference type="Proteomes" id="UP000696485"/>
    </source>
</evidence>
<feature type="non-terminal residue" evidence="1">
    <location>
        <position position="1"/>
    </location>
</feature>